<dbReference type="AlphaFoldDB" id="A0A2L0F439"/>
<dbReference type="InterPro" id="IPR015424">
    <property type="entry name" value="PyrdxlP-dep_Trfase"/>
</dbReference>
<dbReference type="Gene3D" id="3.90.1150.10">
    <property type="entry name" value="Aspartate Aminotransferase, domain 1"/>
    <property type="match status" value="1"/>
</dbReference>
<organism evidence="1 2">
    <name type="scientific">Sorangium cellulosum</name>
    <name type="common">Polyangium cellulosum</name>
    <dbReference type="NCBI Taxonomy" id="56"/>
    <lineage>
        <taxon>Bacteria</taxon>
        <taxon>Pseudomonadati</taxon>
        <taxon>Myxococcota</taxon>
        <taxon>Polyangia</taxon>
        <taxon>Polyangiales</taxon>
        <taxon>Polyangiaceae</taxon>
        <taxon>Sorangium</taxon>
    </lineage>
</organism>
<accession>A0A2L0F439</accession>
<evidence type="ECO:0008006" key="3">
    <source>
        <dbReference type="Google" id="ProtNLM"/>
    </source>
</evidence>
<protein>
    <recommendedName>
        <fullName evidence="3">Aminotransferase class I/classII domain-containing protein</fullName>
    </recommendedName>
</protein>
<dbReference type="SUPFAM" id="SSF53383">
    <property type="entry name" value="PLP-dependent transferases"/>
    <property type="match status" value="1"/>
</dbReference>
<gene>
    <name evidence="1" type="ORF">SOCE26_078270</name>
</gene>
<name>A0A2L0F439_SORCE</name>
<evidence type="ECO:0000313" key="2">
    <source>
        <dbReference type="Proteomes" id="UP000238348"/>
    </source>
</evidence>
<dbReference type="Proteomes" id="UP000238348">
    <property type="component" value="Chromosome"/>
</dbReference>
<dbReference type="InterPro" id="IPR015422">
    <property type="entry name" value="PyrdxlP-dep_Trfase_small"/>
</dbReference>
<proteinExistence type="predicted"/>
<sequence>MSKLGPNVEPAARVDALPEPCRSPAPGLDAVELLPRAVGRGVAFVPGAAFDADAADVCTLRLSFVTASVEPIDAGIAALAAMIREDLARTSLC</sequence>
<evidence type="ECO:0000313" key="1">
    <source>
        <dbReference type="EMBL" id="AUX46322.1"/>
    </source>
</evidence>
<reference evidence="1 2" key="1">
    <citation type="submission" date="2015-09" db="EMBL/GenBank/DDBJ databases">
        <title>Sorangium comparison.</title>
        <authorList>
            <person name="Zaburannyi N."/>
            <person name="Bunk B."/>
            <person name="Overmann J."/>
            <person name="Mueller R."/>
        </authorList>
    </citation>
    <scope>NUCLEOTIDE SEQUENCE [LARGE SCALE GENOMIC DNA]</scope>
    <source>
        <strain evidence="1 2">So ce26</strain>
    </source>
</reference>
<dbReference type="EMBL" id="CP012673">
    <property type="protein sequence ID" value="AUX46322.1"/>
    <property type="molecule type" value="Genomic_DNA"/>
</dbReference>